<name>A0ACB7SQ43_HYAAI</name>
<accession>A0ACB7SQ43</accession>
<organism evidence="1 2">
    <name type="scientific">Hyalomma asiaticum</name>
    <name type="common">Tick</name>
    <dbReference type="NCBI Taxonomy" id="266040"/>
    <lineage>
        <taxon>Eukaryota</taxon>
        <taxon>Metazoa</taxon>
        <taxon>Ecdysozoa</taxon>
        <taxon>Arthropoda</taxon>
        <taxon>Chelicerata</taxon>
        <taxon>Arachnida</taxon>
        <taxon>Acari</taxon>
        <taxon>Parasitiformes</taxon>
        <taxon>Ixodida</taxon>
        <taxon>Ixodoidea</taxon>
        <taxon>Ixodidae</taxon>
        <taxon>Hyalomminae</taxon>
        <taxon>Hyalomma</taxon>
    </lineage>
</organism>
<gene>
    <name evidence="1" type="ORF">HPB50_026502</name>
</gene>
<sequence length="163" mass="17862">MEQAFKMILVYLPITCTQWDDIRVSTSSCQRAERRVLAETIHLALNVRAARVRDADRGRSCNGAVRPCGFGGCLGGRSSNIGGGRSFEKVELTRFRFGSAAQPERSADENDGGGAVAAARMLARCLPIRRVTRARDPVKNVRAPVAFFCALVSELLPESQREH</sequence>
<proteinExistence type="predicted"/>
<protein>
    <submittedName>
        <fullName evidence="1">Uncharacterized protein</fullName>
    </submittedName>
</protein>
<keyword evidence="2" id="KW-1185">Reference proteome</keyword>
<dbReference type="Proteomes" id="UP000821845">
    <property type="component" value="Chromosome 3"/>
</dbReference>
<evidence type="ECO:0000313" key="1">
    <source>
        <dbReference type="EMBL" id="KAH6937307.1"/>
    </source>
</evidence>
<dbReference type="EMBL" id="CM023483">
    <property type="protein sequence ID" value="KAH6937307.1"/>
    <property type="molecule type" value="Genomic_DNA"/>
</dbReference>
<reference evidence="1" key="1">
    <citation type="submission" date="2020-05" db="EMBL/GenBank/DDBJ databases">
        <title>Large-scale comparative analyses of tick genomes elucidate their genetic diversity and vector capacities.</title>
        <authorList>
            <person name="Jia N."/>
            <person name="Wang J."/>
            <person name="Shi W."/>
            <person name="Du L."/>
            <person name="Sun Y."/>
            <person name="Zhan W."/>
            <person name="Jiang J."/>
            <person name="Wang Q."/>
            <person name="Zhang B."/>
            <person name="Ji P."/>
            <person name="Sakyi L.B."/>
            <person name="Cui X."/>
            <person name="Yuan T."/>
            <person name="Jiang B."/>
            <person name="Yang W."/>
            <person name="Lam T.T.-Y."/>
            <person name="Chang Q."/>
            <person name="Ding S."/>
            <person name="Wang X."/>
            <person name="Zhu J."/>
            <person name="Ruan X."/>
            <person name="Zhao L."/>
            <person name="Wei J."/>
            <person name="Que T."/>
            <person name="Du C."/>
            <person name="Cheng J."/>
            <person name="Dai P."/>
            <person name="Han X."/>
            <person name="Huang E."/>
            <person name="Gao Y."/>
            <person name="Liu J."/>
            <person name="Shao H."/>
            <person name="Ye R."/>
            <person name="Li L."/>
            <person name="Wei W."/>
            <person name="Wang X."/>
            <person name="Wang C."/>
            <person name="Yang T."/>
            <person name="Huo Q."/>
            <person name="Li W."/>
            <person name="Guo W."/>
            <person name="Chen H."/>
            <person name="Zhou L."/>
            <person name="Ni X."/>
            <person name="Tian J."/>
            <person name="Zhou Y."/>
            <person name="Sheng Y."/>
            <person name="Liu T."/>
            <person name="Pan Y."/>
            <person name="Xia L."/>
            <person name="Li J."/>
            <person name="Zhao F."/>
            <person name="Cao W."/>
        </authorList>
    </citation>
    <scope>NUCLEOTIDE SEQUENCE</scope>
    <source>
        <strain evidence="1">Hyas-2018</strain>
    </source>
</reference>
<evidence type="ECO:0000313" key="2">
    <source>
        <dbReference type="Proteomes" id="UP000821845"/>
    </source>
</evidence>
<comment type="caution">
    <text evidence="1">The sequence shown here is derived from an EMBL/GenBank/DDBJ whole genome shotgun (WGS) entry which is preliminary data.</text>
</comment>